<gene>
    <name evidence="1" type="ORF">Cph01nite_36820</name>
</gene>
<sequence>MRHEVEDADEICVVPGWQILHTHECPHLTAESLERLTTATPEQRDAYPMCTSCRAVLDGSRRQRFTSFEAAMEAFQAPLENRPMMREVAAELEFDEIWIPAPGPYIAVAVRRGVPAAAYFARGYVEVREPEGGYRVVALPVNSLRAGGGSAERRLEFAERATCQTCHMQLPASGRCDDCDV</sequence>
<reference evidence="1 2" key="1">
    <citation type="submission" date="2021-01" db="EMBL/GenBank/DDBJ databases">
        <title>Whole genome shotgun sequence of Cellulomonas phragmiteti NBRC 110785.</title>
        <authorList>
            <person name="Komaki H."/>
            <person name="Tamura T."/>
        </authorList>
    </citation>
    <scope>NUCLEOTIDE SEQUENCE [LARGE SCALE GENOMIC DNA]</scope>
    <source>
        <strain evidence="1 2">NBRC 110785</strain>
    </source>
</reference>
<comment type="caution">
    <text evidence="1">The sequence shown here is derived from an EMBL/GenBank/DDBJ whole genome shotgun (WGS) entry which is preliminary data.</text>
</comment>
<accession>A0ABQ4DRD4</accession>
<dbReference type="Proteomes" id="UP000614741">
    <property type="component" value="Unassembled WGS sequence"/>
</dbReference>
<dbReference type="EMBL" id="BONP01000046">
    <property type="protein sequence ID" value="GIG41920.1"/>
    <property type="molecule type" value="Genomic_DNA"/>
</dbReference>
<protein>
    <recommendedName>
        <fullName evidence="3">DUF35 domain-containing protein</fullName>
    </recommendedName>
</protein>
<organism evidence="1 2">
    <name type="scientific">Cellulomonas phragmiteti</name>
    <dbReference type="NCBI Taxonomy" id="478780"/>
    <lineage>
        <taxon>Bacteria</taxon>
        <taxon>Bacillati</taxon>
        <taxon>Actinomycetota</taxon>
        <taxon>Actinomycetes</taxon>
        <taxon>Micrococcales</taxon>
        <taxon>Cellulomonadaceae</taxon>
        <taxon>Cellulomonas</taxon>
    </lineage>
</organism>
<proteinExistence type="predicted"/>
<evidence type="ECO:0000313" key="2">
    <source>
        <dbReference type="Proteomes" id="UP000614741"/>
    </source>
</evidence>
<dbReference type="RefSeq" id="WP_203676522.1">
    <property type="nucleotide sequence ID" value="NZ_BONP01000046.1"/>
</dbReference>
<evidence type="ECO:0008006" key="3">
    <source>
        <dbReference type="Google" id="ProtNLM"/>
    </source>
</evidence>
<name>A0ABQ4DRD4_9CELL</name>
<evidence type="ECO:0000313" key="1">
    <source>
        <dbReference type="EMBL" id="GIG41920.1"/>
    </source>
</evidence>
<keyword evidence="2" id="KW-1185">Reference proteome</keyword>